<evidence type="ECO:0000313" key="2">
    <source>
        <dbReference type="Proteomes" id="UP001163823"/>
    </source>
</evidence>
<dbReference type="EMBL" id="JARAOO010000008">
    <property type="protein sequence ID" value="KAJ7960151.1"/>
    <property type="molecule type" value="Genomic_DNA"/>
</dbReference>
<proteinExistence type="predicted"/>
<keyword evidence="2" id="KW-1185">Reference proteome</keyword>
<dbReference type="FunFam" id="3.90.550.50:FF:000006">
    <property type="entry name" value="Fringe-related protein-like"/>
    <property type="match status" value="1"/>
</dbReference>
<dbReference type="InterPro" id="IPR006740">
    <property type="entry name" value="DUF604"/>
</dbReference>
<comment type="caution">
    <text evidence="1">The sequence shown here is derived from an EMBL/GenBank/DDBJ whole genome shotgun (WGS) entry which is preliminary data.</text>
</comment>
<name>A0AAD7LMP1_QUISA</name>
<protein>
    <submittedName>
        <fullName evidence="1">Transferring glycosyl group transferase</fullName>
    </submittedName>
</protein>
<gene>
    <name evidence="1" type="ORF">O6P43_020638</name>
</gene>
<dbReference type="Gene3D" id="3.90.550.50">
    <property type="match status" value="1"/>
</dbReference>
<dbReference type="Proteomes" id="UP001163823">
    <property type="component" value="Chromosome 8"/>
</dbReference>
<organism evidence="1 2">
    <name type="scientific">Quillaja saponaria</name>
    <name type="common">Soap bark tree</name>
    <dbReference type="NCBI Taxonomy" id="32244"/>
    <lineage>
        <taxon>Eukaryota</taxon>
        <taxon>Viridiplantae</taxon>
        <taxon>Streptophyta</taxon>
        <taxon>Embryophyta</taxon>
        <taxon>Tracheophyta</taxon>
        <taxon>Spermatophyta</taxon>
        <taxon>Magnoliopsida</taxon>
        <taxon>eudicotyledons</taxon>
        <taxon>Gunneridae</taxon>
        <taxon>Pentapetalae</taxon>
        <taxon>rosids</taxon>
        <taxon>fabids</taxon>
        <taxon>Fabales</taxon>
        <taxon>Quillajaceae</taxon>
        <taxon>Quillaja</taxon>
    </lineage>
</organism>
<evidence type="ECO:0000313" key="1">
    <source>
        <dbReference type="EMBL" id="KAJ7960151.1"/>
    </source>
</evidence>
<dbReference type="PANTHER" id="PTHR10811">
    <property type="entry name" value="FRINGE-RELATED"/>
    <property type="match status" value="1"/>
</dbReference>
<accession>A0AAD7LMP1</accession>
<dbReference type="Pfam" id="PF04646">
    <property type="entry name" value="DUF604"/>
    <property type="match status" value="1"/>
</dbReference>
<sequence>MSDISNEATNISHIVFGLGGSLNTWRDRSHYSKLWWDENTTRGFLWLDGKPDIDILRAEEASVPYRISEEWTRFKYLSSQPAVRIARIVHESFKLGLPNVRWFVMGDDDTMFFTENLVSVLAKYDHNEMYYIGANSESVEQNVAHGYEMAFGGGGFAVSYPLAEKLVQILDDCLYRYYYFYGSDQRIWACVSEFDIRGNSYGLLAAHPLAPLLSLHHLDYLDPMFPNQTQIDSLKSLMGAYRVDPSRILQQSFCYDRSRRWSISVSWGYTIQIYTTIQMPKDLQIPLQTFRTWGSWSDGPFTFNTRTITSDPCEEPIIYFLDQVEEVGKSGSLTSYKKFVAEDAKNCKPTVEIESIVVSAMKMDPENFSKAPRRQCCDIMDRGRLKNESLRIRIRKCRPKETITM</sequence>
<reference evidence="1" key="1">
    <citation type="journal article" date="2023" name="Science">
        <title>Elucidation of the pathway for biosynthesis of saponin adjuvants from the soapbark tree.</title>
        <authorList>
            <person name="Reed J."/>
            <person name="Orme A."/>
            <person name="El-Demerdash A."/>
            <person name="Owen C."/>
            <person name="Martin L.B.B."/>
            <person name="Misra R.C."/>
            <person name="Kikuchi S."/>
            <person name="Rejzek M."/>
            <person name="Martin A.C."/>
            <person name="Harkess A."/>
            <person name="Leebens-Mack J."/>
            <person name="Louveau T."/>
            <person name="Stephenson M.J."/>
            <person name="Osbourn A."/>
        </authorList>
    </citation>
    <scope>NUCLEOTIDE SEQUENCE</scope>
    <source>
        <strain evidence="1">S10</strain>
    </source>
</reference>
<dbReference type="AlphaFoldDB" id="A0AAD7LMP1"/>
<dbReference type="KEGG" id="qsa:O6P43_020638"/>
<dbReference type="GO" id="GO:0016740">
    <property type="term" value="F:transferase activity"/>
    <property type="evidence" value="ECO:0007669"/>
    <property type="project" value="UniProtKB-KW"/>
</dbReference>
<keyword evidence="1" id="KW-0808">Transferase</keyword>